<protein>
    <recommendedName>
        <fullName evidence="2">GcrA cell cycle regulator</fullName>
    </recommendedName>
</protein>
<dbReference type="AlphaFoldDB" id="A0A0D5A145"/>
<keyword evidence="1" id="KW-0614">Plasmid</keyword>
<sequence length="78" mass="8554">MPRPTAGHTLHHLTGCQCRWPVNQADAGTLHLFCGAPTRPGFTWCDDHYLKGYSAPKKLSVSSDQTWPESQLSAAEST</sequence>
<accession>A0A0D5A145</accession>
<evidence type="ECO:0000313" key="1">
    <source>
        <dbReference type="EMBL" id="AJW30035.1"/>
    </source>
</evidence>
<gene>
    <name evidence="1" type="ORF">pLM19O2_p90</name>
</gene>
<proteinExistence type="predicted"/>
<reference evidence="1" key="1">
    <citation type="submission" date="2014-09" db="EMBL/GenBank/DDBJ databases">
        <title>The mobilome of the heavy metals and metalloids hypertolerant bacteria from the Lubin copper mine (Poland).</title>
        <authorList>
            <person name="Dziewit L."/>
            <person name="Bartosik D."/>
        </authorList>
    </citation>
    <scope>NUCLEOTIDE SEQUENCE</scope>
    <source>
        <plasmid evidence="1">pLM19O2</plasmid>
    </source>
</reference>
<geneLocation type="plasmid" evidence="1">
    <name>pLM19O2</name>
</geneLocation>
<dbReference type="EMBL" id="KM659092">
    <property type="protein sequence ID" value="AJW30035.1"/>
    <property type="molecule type" value="Genomic_DNA"/>
</dbReference>
<organism evidence="1">
    <name type="scientific">Ochrobactrum sp. LM19</name>
    <dbReference type="NCBI Taxonomy" id="1449781"/>
    <lineage>
        <taxon>Bacteria</taxon>
        <taxon>Pseudomonadati</taxon>
        <taxon>Pseudomonadota</taxon>
        <taxon>Alphaproteobacteria</taxon>
        <taxon>Hyphomicrobiales</taxon>
        <taxon>Brucellaceae</taxon>
        <taxon>Brucella/Ochrobactrum group</taxon>
        <taxon>Ochrobactrum</taxon>
    </lineage>
</organism>
<evidence type="ECO:0008006" key="2">
    <source>
        <dbReference type="Google" id="ProtNLM"/>
    </source>
</evidence>
<name>A0A0D5A145_9HYPH</name>